<dbReference type="STRING" id="1884381.SAMN05518846_105186"/>
<accession>A0A1I3U1A6</accession>
<dbReference type="EMBL" id="FORT01000005">
    <property type="protein sequence ID" value="SFJ76513.1"/>
    <property type="molecule type" value="Genomic_DNA"/>
</dbReference>
<organism evidence="1 2">
    <name type="scientific">Brevibacillus centrosporus</name>
    <dbReference type="NCBI Taxonomy" id="54910"/>
    <lineage>
        <taxon>Bacteria</taxon>
        <taxon>Bacillati</taxon>
        <taxon>Bacillota</taxon>
        <taxon>Bacilli</taxon>
        <taxon>Bacillales</taxon>
        <taxon>Paenibacillaceae</taxon>
        <taxon>Brevibacillus</taxon>
    </lineage>
</organism>
<evidence type="ECO:0008006" key="3">
    <source>
        <dbReference type="Google" id="ProtNLM"/>
    </source>
</evidence>
<protein>
    <recommendedName>
        <fullName evidence="3">FtsK/SpoIIIE family protein</fullName>
    </recommendedName>
</protein>
<sequence>MTKLNVVLDKRLSEKGVLFYHTINFDKSPHLMTVGASGSGKSYLNKLIAARCVLKIHNSKITILDFKADDYSFARGSSRLFEFNTVKLGLELAYQEFTDRLHGNHDRSFRLIVIEELGSMLAYYDKKESEAIKSMIGNMIFMGRALNFHLVLSTQRPDSNLFNAGVRDSISTIALGNLSKEGKKMLFSEFEEMTDEKHGQGSGFMLIGGAKLFSIKVPLIRNVKKLEDYIRIGLDR</sequence>
<dbReference type="InterPro" id="IPR027417">
    <property type="entry name" value="P-loop_NTPase"/>
</dbReference>
<keyword evidence="2" id="KW-1185">Reference proteome</keyword>
<gene>
    <name evidence="1" type="ORF">SAMN05518846_105186</name>
</gene>
<evidence type="ECO:0000313" key="1">
    <source>
        <dbReference type="EMBL" id="SFJ76513.1"/>
    </source>
</evidence>
<dbReference type="AlphaFoldDB" id="A0A1I3U1A6"/>
<name>A0A1I3U1A6_9BACL</name>
<reference evidence="2" key="1">
    <citation type="submission" date="2016-10" db="EMBL/GenBank/DDBJ databases">
        <authorList>
            <person name="Varghese N."/>
            <person name="Submissions S."/>
        </authorList>
    </citation>
    <scope>NUCLEOTIDE SEQUENCE [LARGE SCALE GENOMIC DNA]</scope>
    <source>
        <strain evidence="2">OK042</strain>
    </source>
</reference>
<evidence type="ECO:0000313" key="2">
    <source>
        <dbReference type="Proteomes" id="UP000198915"/>
    </source>
</evidence>
<dbReference type="Proteomes" id="UP000198915">
    <property type="component" value="Unassembled WGS sequence"/>
</dbReference>
<proteinExistence type="predicted"/>
<dbReference type="Gene3D" id="3.40.50.300">
    <property type="entry name" value="P-loop containing nucleotide triphosphate hydrolases"/>
    <property type="match status" value="1"/>
</dbReference>
<dbReference type="SUPFAM" id="SSF52540">
    <property type="entry name" value="P-loop containing nucleoside triphosphate hydrolases"/>
    <property type="match status" value="1"/>
</dbReference>
<dbReference type="RefSeq" id="WP_092268078.1">
    <property type="nucleotide sequence ID" value="NZ_FORT01000005.1"/>
</dbReference>